<accession>A0A1X0S990</accession>
<proteinExistence type="predicted"/>
<dbReference type="Proteomes" id="UP000242381">
    <property type="component" value="Unassembled WGS sequence"/>
</dbReference>
<evidence type="ECO:0000313" key="2">
    <source>
        <dbReference type="Proteomes" id="UP000242381"/>
    </source>
</evidence>
<dbReference type="VEuPathDB" id="FungiDB:BCV72DRAFT_99293"/>
<sequence length="202" mass="23779">MSKLITSVPLRTIQPLSLTTTVLQLNQPLFANDVSNEMHVPRQLGQLELLLERAARLEQTHSPMLGEIKHKISLIHSDLQQYQSLIKRYQHKFTKAAEYVLNEPVLSEPEMINLCQLNQLYVTAARLYQDVNLEYHDYIAYQLALLYQCIHQQPDFASFKPSIEDKFDQFVHRQKKMRLNSDQIDWLKSFCLDILRHIQDIF</sequence>
<protein>
    <submittedName>
        <fullName evidence="1">Uncharacterized protein</fullName>
    </submittedName>
</protein>
<gene>
    <name evidence="1" type="ORF">BCV71DRAFT_195745</name>
</gene>
<dbReference type="OMA" id="MSRITHT"/>
<name>A0A1X0S990_RHIZD</name>
<dbReference type="AlphaFoldDB" id="A0A1X0S990"/>
<organism evidence="1 2">
    <name type="scientific">Rhizopus microsporus</name>
    <dbReference type="NCBI Taxonomy" id="58291"/>
    <lineage>
        <taxon>Eukaryota</taxon>
        <taxon>Fungi</taxon>
        <taxon>Fungi incertae sedis</taxon>
        <taxon>Mucoromycota</taxon>
        <taxon>Mucoromycotina</taxon>
        <taxon>Mucoromycetes</taxon>
        <taxon>Mucorales</taxon>
        <taxon>Mucorineae</taxon>
        <taxon>Rhizopodaceae</taxon>
        <taxon>Rhizopus</taxon>
    </lineage>
</organism>
<reference evidence="1 2" key="1">
    <citation type="journal article" date="2016" name="Proc. Natl. Acad. Sci. U.S.A.">
        <title>Lipid metabolic changes in an early divergent fungus govern the establishment of a mutualistic symbiosis with endobacteria.</title>
        <authorList>
            <person name="Lastovetsky O.A."/>
            <person name="Gaspar M.L."/>
            <person name="Mondo S.J."/>
            <person name="LaButti K.M."/>
            <person name="Sandor L."/>
            <person name="Grigoriev I.V."/>
            <person name="Henry S.A."/>
            <person name="Pawlowska T.E."/>
        </authorList>
    </citation>
    <scope>NUCLEOTIDE SEQUENCE [LARGE SCALE GENOMIC DNA]</scope>
    <source>
        <strain evidence="1 2">ATCC 11559</strain>
    </source>
</reference>
<evidence type="ECO:0000313" key="1">
    <source>
        <dbReference type="EMBL" id="ORE20708.1"/>
    </source>
</evidence>
<dbReference type="EMBL" id="KV921290">
    <property type="protein sequence ID" value="ORE20708.1"/>
    <property type="molecule type" value="Genomic_DNA"/>
</dbReference>